<organism evidence="2 3">
    <name type="scientific">Agrilus planipennis</name>
    <name type="common">Emerald ash borer</name>
    <name type="synonym">Agrilus marcopoli</name>
    <dbReference type="NCBI Taxonomy" id="224129"/>
    <lineage>
        <taxon>Eukaryota</taxon>
        <taxon>Metazoa</taxon>
        <taxon>Ecdysozoa</taxon>
        <taxon>Arthropoda</taxon>
        <taxon>Hexapoda</taxon>
        <taxon>Insecta</taxon>
        <taxon>Pterygota</taxon>
        <taxon>Neoptera</taxon>
        <taxon>Endopterygota</taxon>
        <taxon>Coleoptera</taxon>
        <taxon>Polyphaga</taxon>
        <taxon>Elateriformia</taxon>
        <taxon>Buprestoidea</taxon>
        <taxon>Buprestidae</taxon>
        <taxon>Agrilinae</taxon>
        <taxon>Agrilus</taxon>
    </lineage>
</organism>
<dbReference type="GeneID" id="108738525"/>
<dbReference type="Proteomes" id="UP000192223">
    <property type="component" value="Unplaced"/>
</dbReference>
<evidence type="ECO:0000313" key="3">
    <source>
        <dbReference type="RefSeq" id="XP_025833991.1"/>
    </source>
</evidence>
<dbReference type="KEGG" id="apln:108738525"/>
<sequence>MYELLRILFVIVTFFLTVECKEISCIPSQPTKLETDDLICEDCVCNDNGDGMSCVDSTCITPIGATSRLVFFNKGHSCNSADAIPTYVGRDMTCDDCSCEDNGKALICAEGSCIRPDGSQVENEWGAVDLPVVKRCNFGMYVFDKCNLCMCDRKQKPSLCTIIDCSKNLINKLMLNNPRYPLK</sequence>
<protein>
    <submittedName>
        <fullName evidence="3">Uncharacterized protein LOC108738525 isoform X1</fullName>
    </submittedName>
</protein>
<dbReference type="RefSeq" id="XP_025833991.1">
    <property type="nucleotide sequence ID" value="XM_025978206.1"/>
</dbReference>
<evidence type="ECO:0000313" key="2">
    <source>
        <dbReference type="Proteomes" id="UP000192223"/>
    </source>
</evidence>
<proteinExistence type="predicted"/>
<keyword evidence="1" id="KW-0732">Signal</keyword>
<feature type="chain" id="PRO_5028988658" evidence="1">
    <location>
        <begin position="21"/>
        <end position="183"/>
    </location>
</feature>
<evidence type="ECO:0000256" key="1">
    <source>
        <dbReference type="SAM" id="SignalP"/>
    </source>
</evidence>
<gene>
    <name evidence="3" type="primary">LOC108738525</name>
</gene>
<dbReference type="AlphaFoldDB" id="A0A7F5RDE5"/>
<feature type="signal peptide" evidence="1">
    <location>
        <begin position="1"/>
        <end position="20"/>
    </location>
</feature>
<accession>A0A7F5RDE5</accession>
<keyword evidence="2" id="KW-1185">Reference proteome</keyword>
<reference evidence="3" key="1">
    <citation type="submission" date="2025-08" db="UniProtKB">
        <authorList>
            <consortium name="RefSeq"/>
        </authorList>
    </citation>
    <scope>IDENTIFICATION</scope>
    <source>
        <tissue evidence="3">Entire body</tissue>
    </source>
</reference>
<name>A0A7F5RDE5_AGRPL</name>